<evidence type="ECO:0000256" key="1">
    <source>
        <dbReference type="ARBA" id="ARBA00007992"/>
    </source>
</evidence>
<keyword evidence="2" id="KW-0285">Flavoprotein</keyword>
<evidence type="ECO:0000313" key="8">
    <source>
        <dbReference type="EMBL" id="KIW61152.1"/>
    </source>
</evidence>
<reference evidence="8 9" key="1">
    <citation type="submission" date="2015-01" db="EMBL/GenBank/DDBJ databases">
        <title>The Genome Sequence of Exophiala xenobiotica CBS118157.</title>
        <authorList>
            <consortium name="The Broad Institute Genomics Platform"/>
            <person name="Cuomo C."/>
            <person name="de Hoog S."/>
            <person name="Gorbushina A."/>
            <person name="Stielow B."/>
            <person name="Teixiera M."/>
            <person name="Abouelleil A."/>
            <person name="Chapman S.B."/>
            <person name="Priest M."/>
            <person name="Young S.K."/>
            <person name="Wortman J."/>
            <person name="Nusbaum C."/>
            <person name="Birren B."/>
        </authorList>
    </citation>
    <scope>NUCLEOTIDE SEQUENCE [LARGE SCALE GENOMIC DNA]</scope>
    <source>
        <strain evidence="8 9">CBS 118157</strain>
    </source>
</reference>
<dbReference type="GeneID" id="25323217"/>
<protein>
    <recommendedName>
        <fullName evidence="7">FAD-binding domain-containing protein</fullName>
    </recommendedName>
</protein>
<dbReference type="PANTHER" id="PTHR13789:SF309">
    <property type="entry name" value="PUTATIVE (AFU_ORTHOLOGUE AFUA_6G14510)-RELATED"/>
    <property type="match status" value="1"/>
</dbReference>
<keyword evidence="4" id="KW-0560">Oxidoreductase</keyword>
<evidence type="ECO:0000256" key="5">
    <source>
        <dbReference type="ARBA" id="ARBA00023033"/>
    </source>
</evidence>
<dbReference type="RefSeq" id="XP_013321736.1">
    <property type="nucleotide sequence ID" value="XM_013466282.1"/>
</dbReference>
<dbReference type="STRING" id="348802.A0A0D2DFT4"/>
<sequence>MKVIIIGGGLGGPVLALALQQCNISCKIFELRHESAFDGGFVALAPNALRALDRVGVYDRISKLGWNYEEFQFLSSRNLSHIGTVLNGSQQTYGYKALRISRGVVRQTLLEILRERKVELRYNSKLVDITETDHSSVIATFADGHTEEADFLIGADGIHSRVRGHLAPMAIPTFSGQMGVGGSLPRSKLPTSSESMYMPCLVLGKLNSFMFMPCSYTGDRVGCFATVESQDKSREEWAKLQVDKTALYEILQSHHEDEKWPDVVHAASRNVDKDTLTLWPYYKVPELSSWMSSSGRIIVVGDAAHAMPPTGGVGAAMAFEDACSLADVLGSVSRNEANIIDHLTKWQTIRQQRVKQALAFTSKGGDMRKSSVSTFWQLFKEWTMWFYFRWVGPKAGLSWIYEYDTKNATA</sequence>
<keyword evidence="5" id="KW-0503">Monooxygenase</keyword>
<dbReference type="PRINTS" id="PR00420">
    <property type="entry name" value="RNGMNOXGNASE"/>
</dbReference>
<dbReference type="Gene3D" id="3.50.50.60">
    <property type="entry name" value="FAD/NAD(P)-binding domain"/>
    <property type="match status" value="1"/>
</dbReference>
<keyword evidence="3" id="KW-0274">FAD</keyword>
<evidence type="ECO:0000256" key="4">
    <source>
        <dbReference type="ARBA" id="ARBA00023002"/>
    </source>
</evidence>
<feature type="signal peptide" evidence="6">
    <location>
        <begin position="1"/>
        <end position="16"/>
    </location>
</feature>
<dbReference type="InterPro" id="IPR036188">
    <property type="entry name" value="FAD/NAD-bd_sf"/>
</dbReference>
<dbReference type="GO" id="GO:0004497">
    <property type="term" value="F:monooxygenase activity"/>
    <property type="evidence" value="ECO:0007669"/>
    <property type="project" value="UniProtKB-KW"/>
</dbReference>
<evidence type="ECO:0000259" key="7">
    <source>
        <dbReference type="Pfam" id="PF01494"/>
    </source>
</evidence>
<feature type="domain" description="FAD-binding" evidence="7">
    <location>
        <begin position="2"/>
        <end position="360"/>
    </location>
</feature>
<dbReference type="HOGENOM" id="CLU_009665_19_5_1"/>
<dbReference type="InterPro" id="IPR002938">
    <property type="entry name" value="FAD-bd"/>
</dbReference>
<evidence type="ECO:0000256" key="2">
    <source>
        <dbReference type="ARBA" id="ARBA00022630"/>
    </source>
</evidence>
<dbReference type="AlphaFoldDB" id="A0A0D2DFT4"/>
<feature type="chain" id="PRO_5002251395" description="FAD-binding domain-containing protein" evidence="6">
    <location>
        <begin position="17"/>
        <end position="410"/>
    </location>
</feature>
<name>A0A0D2DFT4_9EURO</name>
<dbReference type="GO" id="GO:0071949">
    <property type="term" value="F:FAD binding"/>
    <property type="evidence" value="ECO:0007669"/>
    <property type="project" value="InterPro"/>
</dbReference>
<dbReference type="PANTHER" id="PTHR13789">
    <property type="entry name" value="MONOOXYGENASE"/>
    <property type="match status" value="1"/>
</dbReference>
<gene>
    <name evidence="8" type="ORF">PV05_01309</name>
</gene>
<dbReference type="InterPro" id="IPR050493">
    <property type="entry name" value="FAD-dep_Monooxygenase_BioMet"/>
</dbReference>
<dbReference type="EMBL" id="KN847317">
    <property type="protein sequence ID" value="KIW61152.1"/>
    <property type="molecule type" value="Genomic_DNA"/>
</dbReference>
<dbReference type="OrthoDB" id="16820at2759"/>
<proteinExistence type="inferred from homology"/>
<evidence type="ECO:0000256" key="6">
    <source>
        <dbReference type="SAM" id="SignalP"/>
    </source>
</evidence>
<comment type="similarity">
    <text evidence="1">Belongs to the paxM FAD-dependent monooxygenase family.</text>
</comment>
<dbReference type="Pfam" id="PF01494">
    <property type="entry name" value="FAD_binding_3"/>
    <property type="match status" value="1"/>
</dbReference>
<evidence type="ECO:0000256" key="3">
    <source>
        <dbReference type="ARBA" id="ARBA00022827"/>
    </source>
</evidence>
<accession>A0A0D2DFT4</accession>
<organism evidence="8 9">
    <name type="scientific">Exophiala xenobiotica</name>
    <dbReference type="NCBI Taxonomy" id="348802"/>
    <lineage>
        <taxon>Eukaryota</taxon>
        <taxon>Fungi</taxon>
        <taxon>Dikarya</taxon>
        <taxon>Ascomycota</taxon>
        <taxon>Pezizomycotina</taxon>
        <taxon>Eurotiomycetes</taxon>
        <taxon>Chaetothyriomycetidae</taxon>
        <taxon>Chaetothyriales</taxon>
        <taxon>Herpotrichiellaceae</taxon>
        <taxon>Exophiala</taxon>
    </lineage>
</organism>
<dbReference type="Proteomes" id="UP000054342">
    <property type="component" value="Unassembled WGS sequence"/>
</dbReference>
<evidence type="ECO:0000313" key="9">
    <source>
        <dbReference type="Proteomes" id="UP000054342"/>
    </source>
</evidence>
<keyword evidence="9" id="KW-1185">Reference proteome</keyword>
<dbReference type="SUPFAM" id="SSF51905">
    <property type="entry name" value="FAD/NAD(P)-binding domain"/>
    <property type="match status" value="1"/>
</dbReference>
<keyword evidence="6" id="KW-0732">Signal</keyword>